<keyword evidence="3 5" id="KW-0560">Oxidoreductase</keyword>
<keyword evidence="12" id="KW-1185">Reference proteome</keyword>
<dbReference type="GO" id="GO:0005886">
    <property type="term" value="C:plasma membrane"/>
    <property type="evidence" value="ECO:0007669"/>
    <property type="project" value="TreeGrafter"/>
</dbReference>
<feature type="binding site" evidence="8">
    <location>
        <position position="220"/>
    </location>
    <ligand>
        <name>NAD(+)</name>
        <dbReference type="ChEBI" id="CHEBI:57540"/>
    </ligand>
</feature>
<feature type="binding site" evidence="8">
    <location>
        <position position="198"/>
    </location>
    <ligand>
        <name>NAD(+)</name>
        <dbReference type="ChEBI" id="CHEBI:57540"/>
    </ligand>
</feature>
<evidence type="ECO:0000256" key="1">
    <source>
        <dbReference type="ARBA" id="ARBA00005689"/>
    </source>
</evidence>
<evidence type="ECO:0000259" key="10">
    <source>
        <dbReference type="SMART" id="SM01003"/>
    </source>
</evidence>
<dbReference type="InterPro" id="IPR007698">
    <property type="entry name" value="AlaDH/PNT_NAD(H)-bd"/>
</dbReference>
<dbReference type="GO" id="GO:0042853">
    <property type="term" value="P:L-alanine catabolic process"/>
    <property type="evidence" value="ECO:0007669"/>
    <property type="project" value="InterPro"/>
</dbReference>
<dbReference type="Proteomes" id="UP000297872">
    <property type="component" value="Unassembled WGS sequence"/>
</dbReference>
<keyword evidence="4 5" id="KW-0520">NAD</keyword>
<dbReference type="RefSeq" id="WP_134842326.1">
    <property type="nucleotide sequence ID" value="NZ_DAWEFM010000132.1"/>
</dbReference>
<dbReference type="InterPro" id="IPR007886">
    <property type="entry name" value="AlaDH/PNT_N"/>
</dbReference>
<comment type="similarity">
    <text evidence="1 5">Belongs to the AlaDH/PNT family.</text>
</comment>
<feature type="binding site" evidence="7">
    <location>
        <position position="15"/>
    </location>
    <ligand>
        <name>substrate</name>
    </ligand>
</feature>
<keyword evidence="8" id="KW-0547">Nucleotide-binding</keyword>
<gene>
    <name evidence="11" type="primary">ald</name>
    <name evidence="11" type="ORF">EXN75_00185</name>
</gene>
<dbReference type="SUPFAM" id="SSF52283">
    <property type="entry name" value="Formate/glycerate dehydrogenase catalytic domain-like"/>
    <property type="match status" value="1"/>
</dbReference>
<feature type="binding site" evidence="8">
    <location>
        <position position="134"/>
    </location>
    <ligand>
        <name>NAD(+)</name>
        <dbReference type="ChEBI" id="CHEBI:57540"/>
    </ligand>
</feature>
<dbReference type="EMBL" id="SGVY01000001">
    <property type="protein sequence ID" value="TFH84519.1"/>
    <property type="molecule type" value="Genomic_DNA"/>
</dbReference>
<feature type="binding site" evidence="7">
    <location>
        <position position="75"/>
    </location>
    <ligand>
        <name>substrate</name>
    </ligand>
</feature>
<evidence type="ECO:0000259" key="9">
    <source>
        <dbReference type="SMART" id="SM01002"/>
    </source>
</evidence>
<dbReference type="PIRSF" id="PIRSF000183">
    <property type="entry name" value="Alanine_dh"/>
    <property type="match status" value="1"/>
</dbReference>
<dbReference type="PANTHER" id="PTHR42795:SF1">
    <property type="entry name" value="ALANINE DEHYDROGENASE"/>
    <property type="match status" value="1"/>
</dbReference>
<dbReference type="InterPro" id="IPR008143">
    <property type="entry name" value="Ala_DH/PNT_CS2"/>
</dbReference>
<evidence type="ECO:0000256" key="6">
    <source>
        <dbReference type="PIRSR" id="PIRSR000183-1"/>
    </source>
</evidence>
<protein>
    <recommendedName>
        <fullName evidence="2 5">Alanine dehydrogenase</fullName>
        <ecNumber evidence="2 5">1.4.1.1</ecNumber>
    </recommendedName>
</protein>
<dbReference type="GO" id="GO:0000286">
    <property type="term" value="F:alanine dehydrogenase activity"/>
    <property type="evidence" value="ECO:0007669"/>
    <property type="project" value="UniProtKB-UniRule"/>
</dbReference>
<evidence type="ECO:0000256" key="8">
    <source>
        <dbReference type="PIRSR" id="PIRSR000183-3"/>
    </source>
</evidence>
<dbReference type="PANTHER" id="PTHR42795">
    <property type="entry name" value="ALANINE DEHYDROGENASE"/>
    <property type="match status" value="1"/>
</dbReference>
<accession>A0A4Y8VV80</accession>
<feature type="active site" description="Proton donor/acceptor" evidence="6">
    <location>
        <position position="96"/>
    </location>
</feature>
<organism evidence="11 12">
    <name type="scientific">Segatella hominis</name>
    <dbReference type="NCBI Taxonomy" id="2518605"/>
    <lineage>
        <taxon>Bacteria</taxon>
        <taxon>Pseudomonadati</taxon>
        <taxon>Bacteroidota</taxon>
        <taxon>Bacteroidia</taxon>
        <taxon>Bacteroidales</taxon>
        <taxon>Prevotellaceae</taxon>
        <taxon>Segatella</taxon>
    </lineage>
</organism>
<evidence type="ECO:0000256" key="7">
    <source>
        <dbReference type="PIRSR" id="PIRSR000183-2"/>
    </source>
</evidence>
<feature type="domain" description="Alanine dehydrogenase/pyridine nucleotide transhydrogenase NAD(H)-binding" evidence="9">
    <location>
        <begin position="149"/>
        <end position="297"/>
    </location>
</feature>
<dbReference type="CDD" id="cd05305">
    <property type="entry name" value="L-AlaDH"/>
    <property type="match status" value="1"/>
</dbReference>
<dbReference type="OrthoDB" id="9804592at2"/>
<evidence type="ECO:0000256" key="2">
    <source>
        <dbReference type="ARBA" id="ARBA00012897"/>
    </source>
</evidence>
<dbReference type="GeneID" id="302993715"/>
<dbReference type="SMART" id="SM01003">
    <property type="entry name" value="AlaDh_PNT_N"/>
    <property type="match status" value="1"/>
</dbReference>
<feature type="active site" description="Proton donor/acceptor" evidence="6">
    <location>
        <position position="270"/>
    </location>
</feature>
<dbReference type="GO" id="GO:0000166">
    <property type="term" value="F:nucleotide binding"/>
    <property type="evidence" value="ECO:0007669"/>
    <property type="project" value="UniProtKB-KW"/>
</dbReference>
<evidence type="ECO:0000256" key="4">
    <source>
        <dbReference type="ARBA" id="ARBA00023027"/>
    </source>
</evidence>
<evidence type="ECO:0000313" key="12">
    <source>
        <dbReference type="Proteomes" id="UP000297872"/>
    </source>
</evidence>
<dbReference type="Pfam" id="PF05222">
    <property type="entry name" value="AlaDh_PNT_N"/>
    <property type="match status" value="1"/>
</dbReference>
<feature type="binding site" evidence="8">
    <location>
        <position position="203"/>
    </location>
    <ligand>
        <name>NAD(+)</name>
        <dbReference type="ChEBI" id="CHEBI:57540"/>
    </ligand>
</feature>
<dbReference type="SMART" id="SM01002">
    <property type="entry name" value="AlaDh_PNT_C"/>
    <property type="match status" value="1"/>
</dbReference>
<dbReference type="Gene3D" id="3.40.50.720">
    <property type="entry name" value="NAD(P)-binding Rossmann-like Domain"/>
    <property type="match status" value="2"/>
</dbReference>
<evidence type="ECO:0000256" key="3">
    <source>
        <dbReference type="ARBA" id="ARBA00023002"/>
    </source>
</evidence>
<dbReference type="AlphaFoldDB" id="A0A4Y8VV80"/>
<proteinExistence type="inferred from homology"/>
<dbReference type="InterPro" id="IPR036291">
    <property type="entry name" value="NAD(P)-bd_dom_sf"/>
</dbReference>
<comment type="catalytic activity">
    <reaction evidence="5">
        <text>L-alanine + NAD(+) + H2O = pyruvate + NH4(+) + NADH + H(+)</text>
        <dbReference type="Rhea" id="RHEA:18405"/>
        <dbReference type="ChEBI" id="CHEBI:15361"/>
        <dbReference type="ChEBI" id="CHEBI:15377"/>
        <dbReference type="ChEBI" id="CHEBI:15378"/>
        <dbReference type="ChEBI" id="CHEBI:28938"/>
        <dbReference type="ChEBI" id="CHEBI:57540"/>
        <dbReference type="ChEBI" id="CHEBI:57945"/>
        <dbReference type="ChEBI" id="CHEBI:57972"/>
        <dbReference type="EC" id="1.4.1.1"/>
    </reaction>
</comment>
<dbReference type="NCBIfam" id="TIGR00518">
    <property type="entry name" value="alaDH"/>
    <property type="match status" value="1"/>
</dbReference>
<feature type="binding site" evidence="8">
    <location>
        <begin position="239"/>
        <end position="240"/>
    </location>
    <ligand>
        <name>NAD(+)</name>
        <dbReference type="ChEBI" id="CHEBI:57540"/>
    </ligand>
</feature>
<dbReference type="InterPro" id="IPR008141">
    <property type="entry name" value="Ala_DH"/>
</dbReference>
<dbReference type="SUPFAM" id="SSF51735">
    <property type="entry name" value="NAD(P)-binding Rossmann-fold domains"/>
    <property type="match status" value="1"/>
</dbReference>
<name>A0A4Y8VV80_9BACT</name>
<feature type="binding site" evidence="8">
    <location>
        <begin position="267"/>
        <end position="270"/>
    </location>
    <ligand>
        <name>NAD(+)</name>
        <dbReference type="ChEBI" id="CHEBI:57540"/>
    </ligand>
</feature>
<reference evidence="11 12" key="1">
    <citation type="submission" date="2019-02" db="EMBL/GenBank/DDBJ databases">
        <title>Draft Genome Sequence of the Prevotella sp. BCRC 81118, Isolated from Human Feces.</title>
        <authorList>
            <person name="Huang C.-H."/>
        </authorList>
    </citation>
    <scope>NUCLEOTIDE SEQUENCE [LARGE SCALE GENOMIC DNA]</scope>
    <source>
        <strain evidence="11 12">BCRC 81118</strain>
    </source>
</reference>
<dbReference type="Pfam" id="PF01262">
    <property type="entry name" value="AlaDh_PNT_C"/>
    <property type="match status" value="1"/>
</dbReference>
<evidence type="ECO:0000256" key="5">
    <source>
        <dbReference type="PIRNR" id="PIRNR000183"/>
    </source>
</evidence>
<dbReference type="PROSITE" id="PS00837">
    <property type="entry name" value="ALADH_PNT_2"/>
    <property type="match status" value="1"/>
</dbReference>
<feature type="domain" description="Alanine dehydrogenase/pyridine nucleotide transhydrogenase N-terminal" evidence="10">
    <location>
        <begin position="4"/>
        <end position="137"/>
    </location>
</feature>
<dbReference type="FunFam" id="3.40.50.720:FF:000049">
    <property type="entry name" value="Alanine dehydrogenase"/>
    <property type="match status" value="1"/>
</dbReference>
<comment type="caution">
    <text evidence="11">The sequence shown here is derived from an EMBL/GenBank/DDBJ whole genome shotgun (WGS) entry which is preliminary data.</text>
</comment>
<sequence length="368" mass="39925">MKIGIPKEIKNNENRVGMTPAGVAEFILHGHEVVVQHTAGENSGFADEEYIKVGAKILPDIQSVYREAEMIVKVKEPIAEEYPLIHKDQLVFTYFHFACDRALTDAMIKSGAVCLAYETVETDDHHLPLLIPMSEVAGRMATINGAYYLQKNKGGKGKLMSGVPGVNRTKVLILGGGTVGEAAARMAAGLGADVWITDISLPRLRQLEMELPINVHTLYSNEHNIRKALPDVDLVVGSVLVPGDKAPHLITKDMLKLMEPGTVLVDVAIDQGGCFETSHPTTHSDPIYIIDGIVHYAVANIPGAVPHTSTTALTNATLKYAIALADKGWKQACKDNKALYRGLNIVNGKIVFKAIADVFGLEYEEIAL</sequence>
<evidence type="ECO:0000313" key="11">
    <source>
        <dbReference type="EMBL" id="TFH84519.1"/>
    </source>
</evidence>
<dbReference type="EC" id="1.4.1.1" evidence="2 5"/>